<reference evidence="2" key="1">
    <citation type="submission" date="2022-12" db="EMBL/GenBank/DDBJ databases">
        <authorList>
            <person name="Webb A."/>
        </authorList>
    </citation>
    <scope>NUCLEOTIDE SEQUENCE</scope>
    <source>
        <strain evidence="2">Pd1</strain>
    </source>
</reference>
<proteinExistence type="predicted"/>
<comment type="caution">
    <text evidence="2">The sequence shown here is derived from an EMBL/GenBank/DDBJ whole genome shotgun (WGS) entry which is preliminary data.</text>
</comment>
<feature type="compositionally biased region" description="Basic residues" evidence="1">
    <location>
        <begin position="20"/>
        <end position="30"/>
    </location>
</feature>
<dbReference type="Proteomes" id="UP001162029">
    <property type="component" value="Unassembled WGS sequence"/>
</dbReference>
<name>A0AAV0T6S0_9STRA</name>
<sequence length="152" mass="17276">MEKWLDLSRKERKEVENLKKKTARQKRFGHKGGNSEAKLADAVHPSEQWIVELLKYKKNISEIDVKLLKDINVTVDAAVAEEDVVNSNLKKMKMDKVYVLNSIRFIDQEEAKAIRSTGKGGVPPPSPGSESGSFWHYRIRNDTAPVRSRTLS</sequence>
<evidence type="ECO:0000313" key="3">
    <source>
        <dbReference type="Proteomes" id="UP001162029"/>
    </source>
</evidence>
<dbReference type="EMBL" id="CANTFM010000162">
    <property type="protein sequence ID" value="CAI5713690.1"/>
    <property type="molecule type" value="Genomic_DNA"/>
</dbReference>
<accession>A0AAV0T6S0</accession>
<organism evidence="2 3">
    <name type="scientific">Peronospora destructor</name>
    <dbReference type="NCBI Taxonomy" id="86335"/>
    <lineage>
        <taxon>Eukaryota</taxon>
        <taxon>Sar</taxon>
        <taxon>Stramenopiles</taxon>
        <taxon>Oomycota</taxon>
        <taxon>Peronosporomycetes</taxon>
        <taxon>Peronosporales</taxon>
        <taxon>Peronosporaceae</taxon>
        <taxon>Peronospora</taxon>
    </lineage>
</organism>
<evidence type="ECO:0000256" key="1">
    <source>
        <dbReference type="SAM" id="MobiDB-lite"/>
    </source>
</evidence>
<dbReference type="AlphaFoldDB" id="A0AAV0T6S0"/>
<feature type="region of interest" description="Disordered" evidence="1">
    <location>
        <begin position="16"/>
        <end position="39"/>
    </location>
</feature>
<gene>
    <name evidence="2" type="ORF">PDE001_LOCUS1007</name>
</gene>
<protein>
    <submittedName>
        <fullName evidence="2">Uncharacterized protein</fullName>
    </submittedName>
</protein>
<evidence type="ECO:0000313" key="2">
    <source>
        <dbReference type="EMBL" id="CAI5713690.1"/>
    </source>
</evidence>
<keyword evidence="3" id="KW-1185">Reference proteome</keyword>
<feature type="region of interest" description="Disordered" evidence="1">
    <location>
        <begin position="115"/>
        <end position="138"/>
    </location>
</feature>